<keyword evidence="2 3" id="KW-0808">Transferase</keyword>
<evidence type="ECO:0000313" key="3">
    <source>
        <dbReference type="EMBL" id="XBS55543.1"/>
    </source>
</evidence>
<evidence type="ECO:0000256" key="1">
    <source>
        <dbReference type="ARBA" id="ARBA00022603"/>
    </source>
</evidence>
<dbReference type="InterPro" id="IPR004398">
    <property type="entry name" value="RNA_MeTrfase_RsmD"/>
</dbReference>
<dbReference type="NCBIfam" id="TIGR00095">
    <property type="entry name" value="16S rRNA (guanine(966)-N(2))-methyltransferase RsmD"/>
    <property type="match status" value="1"/>
</dbReference>
<proteinExistence type="predicted"/>
<dbReference type="PROSITE" id="PS00092">
    <property type="entry name" value="N6_MTASE"/>
    <property type="match status" value="1"/>
</dbReference>
<dbReference type="EC" id="2.1.1.171" evidence="3"/>
<accession>A0AAU7PTE3</accession>
<dbReference type="AlphaFoldDB" id="A0AAU7PTE3"/>
<dbReference type="PANTHER" id="PTHR43542:SF1">
    <property type="entry name" value="METHYLTRANSFERASE"/>
    <property type="match status" value="1"/>
</dbReference>
<evidence type="ECO:0000256" key="2">
    <source>
        <dbReference type="ARBA" id="ARBA00022679"/>
    </source>
</evidence>
<dbReference type="Gene3D" id="3.40.50.150">
    <property type="entry name" value="Vaccinia Virus protein VP39"/>
    <property type="match status" value="1"/>
</dbReference>
<sequence length="193" mass="21955">MRVIAGKARRLVLKTIEGQDTRPTTDRIKETLFNMIHGDMPDCCFLDLFSGSGAIGIEALSRGARLAVMVEQSQKAAECIRENLKTTRLEDGAVVMNCDIMTGLRRLEGKGYVFDFVFMDPPYNNDWEKKVLEYLAGSSLIDEDTTIIVEASLETSFDYLENLGYRIIREKDYKTNKHLFAAKKELKEKEEIV</sequence>
<dbReference type="GO" id="GO:0003676">
    <property type="term" value="F:nucleic acid binding"/>
    <property type="evidence" value="ECO:0007669"/>
    <property type="project" value="InterPro"/>
</dbReference>
<dbReference type="GO" id="GO:0052913">
    <property type="term" value="F:16S rRNA (guanine(966)-N(2))-methyltransferase activity"/>
    <property type="evidence" value="ECO:0007669"/>
    <property type="project" value="UniProtKB-EC"/>
</dbReference>
<protein>
    <submittedName>
        <fullName evidence="3">16S rRNA (Guanine(966)-N(2))-methyltransferase RsmD</fullName>
        <ecNumber evidence="3">2.1.1.171</ecNumber>
    </submittedName>
</protein>
<dbReference type="RefSeq" id="WP_349948207.1">
    <property type="nucleotide sequence ID" value="NZ_CP157940.1"/>
</dbReference>
<dbReference type="Pfam" id="PF03602">
    <property type="entry name" value="Cons_hypoth95"/>
    <property type="match status" value="1"/>
</dbReference>
<dbReference type="EMBL" id="CP157940">
    <property type="protein sequence ID" value="XBS55543.1"/>
    <property type="molecule type" value="Genomic_DNA"/>
</dbReference>
<organism evidence="3">
    <name type="scientific">Lacrimispora sp. BS-2</name>
    <dbReference type="NCBI Taxonomy" id="3151850"/>
    <lineage>
        <taxon>Bacteria</taxon>
        <taxon>Bacillati</taxon>
        <taxon>Bacillota</taxon>
        <taxon>Clostridia</taxon>
        <taxon>Lachnospirales</taxon>
        <taxon>Lachnospiraceae</taxon>
        <taxon>Lacrimispora</taxon>
    </lineage>
</organism>
<dbReference type="PANTHER" id="PTHR43542">
    <property type="entry name" value="METHYLTRANSFERASE"/>
    <property type="match status" value="1"/>
</dbReference>
<dbReference type="PIRSF" id="PIRSF004553">
    <property type="entry name" value="CHP00095"/>
    <property type="match status" value="1"/>
</dbReference>
<gene>
    <name evidence="3" type="primary">rsmD</name>
    <name evidence="3" type="ORF">ABFV83_07065</name>
</gene>
<name>A0AAU7PTE3_9FIRM</name>
<dbReference type="SUPFAM" id="SSF53335">
    <property type="entry name" value="S-adenosyl-L-methionine-dependent methyltransferases"/>
    <property type="match status" value="1"/>
</dbReference>
<keyword evidence="1 3" id="KW-0489">Methyltransferase</keyword>
<reference evidence="3" key="1">
    <citation type="submission" date="2024-06" db="EMBL/GenBank/DDBJ databases">
        <title>Lacrimispora cavernae sp. nov., a novel anaerobe isolated from bat guano pile inside a cave.</title>
        <authorList>
            <person name="Miller S.L."/>
            <person name="Lu N."/>
            <person name="King J."/>
            <person name="Sankaranarayanan K."/>
            <person name="Lawson P.A."/>
        </authorList>
    </citation>
    <scope>NUCLEOTIDE SEQUENCE</scope>
    <source>
        <strain evidence="3">BS-2</strain>
    </source>
</reference>
<dbReference type="CDD" id="cd02440">
    <property type="entry name" value="AdoMet_MTases"/>
    <property type="match status" value="1"/>
</dbReference>
<dbReference type="InterPro" id="IPR029063">
    <property type="entry name" value="SAM-dependent_MTases_sf"/>
</dbReference>
<dbReference type="InterPro" id="IPR002052">
    <property type="entry name" value="DNA_methylase_N6_adenine_CS"/>
</dbReference>